<protein>
    <submittedName>
        <fullName evidence="3">ATP-binding cassette domain-containing protein</fullName>
    </submittedName>
</protein>
<dbReference type="AlphaFoldDB" id="A0A853EK62"/>
<evidence type="ECO:0000313" key="3">
    <source>
        <dbReference type="EMBL" id="NYS69737.1"/>
    </source>
</evidence>
<dbReference type="Gene3D" id="3.40.50.300">
    <property type="entry name" value="P-loop containing nucleotide triphosphate hydrolases"/>
    <property type="match status" value="1"/>
</dbReference>
<proteinExistence type="predicted"/>
<evidence type="ECO:0000313" key="4">
    <source>
        <dbReference type="Proteomes" id="UP000572528"/>
    </source>
</evidence>
<evidence type="ECO:0000259" key="2">
    <source>
        <dbReference type="Pfam" id="PF00005"/>
    </source>
</evidence>
<dbReference type="GO" id="GO:0016887">
    <property type="term" value="F:ATP hydrolysis activity"/>
    <property type="evidence" value="ECO:0007669"/>
    <property type="project" value="InterPro"/>
</dbReference>
<keyword evidence="3" id="KW-0067">ATP-binding</keyword>
<comment type="caution">
    <text evidence="3">The sequence shown here is derived from an EMBL/GenBank/DDBJ whole genome shotgun (WGS) entry which is preliminary data.</text>
</comment>
<feature type="domain" description="ABC transporter" evidence="2">
    <location>
        <begin position="18"/>
        <end position="68"/>
    </location>
</feature>
<reference evidence="3 4" key="1">
    <citation type="submission" date="2020-07" db="EMBL/GenBank/DDBJ databases">
        <title>MOT database genomes.</title>
        <authorList>
            <person name="Joseph S."/>
            <person name="Aduse-Opoku J."/>
            <person name="Hashim A."/>
            <person name="Wade W."/>
            <person name="Curtis M."/>
        </authorList>
    </citation>
    <scope>NUCLEOTIDE SEQUENCE [LARGE SCALE GENOMIC DNA]</scope>
    <source>
        <strain evidence="3 4">WMus004</strain>
    </source>
</reference>
<dbReference type="GO" id="GO:0005524">
    <property type="term" value="F:ATP binding"/>
    <property type="evidence" value="ECO:0007669"/>
    <property type="project" value="UniProtKB-KW"/>
</dbReference>
<evidence type="ECO:0000256" key="1">
    <source>
        <dbReference type="SAM" id="MobiDB-lite"/>
    </source>
</evidence>
<dbReference type="InterPro" id="IPR003439">
    <property type="entry name" value="ABC_transporter-like_ATP-bd"/>
</dbReference>
<gene>
    <name evidence="3" type="ORF">HZZ05_09470</name>
</gene>
<feature type="compositionally biased region" description="Low complexity" evidence="1">
    <location>
        <begin position="91"/>
        <end position="107"/>
    </location>
</feature>
<name>A0A853EK62_9ACTO</name>
<dbReference type="EMBL" id="JACBXV010000139">
    <property type="protein sequence ID" value="NYS69737.1"/>
    <property type="molecule type" value="Genomic_DNA"/>
</dbReference>
<sequence>MTIVLDSLGLRAGGRTLLDGVSLSLAPGGRTALVGASGAGKSLTCAALAGTLPPGLEASGSLRVVEDAARDGAQDEGAPEAPAGPDLLGTPAAARPRGSRAALVPQD</sequence>
<feature type="non-terminal residue" evidence="3">
    <location>
        <position position="107"/>
    </location>
</feature>
<keyword evidence="3" id="KW-0547">Nucleotide-binding</keyword>
<organism evidence="3 4">
    <name type="scientific">Actinomyces bowdenii</name>
    <dbReference type="NCBI Taxonomy" id="131109"/>
    <lineage>
        <taxon>Bacteria</taxon>
        <taxon>Bacillati</taxon>
        <taxon>Actinomycetota</taxon>
        <taxon>Actinomycetes</taxon>
        <taxon>Actinomycetales</taxon>
        <taxon>Actinomycetaceae</taxon>
        <taxon>Actinomyces</taxon>
    </lineage>
</organism>
<feature type="region of interest" description="Disordered" evidence="1">
    <location>
        <begin position="67"/>
        <end position="107"/>
    </location>
</feature>
<dbReference type="Proteomes" id="UP000572528">
    <property type="component" value="Unassembled WGS sequence"/>
</dbReference>
<dbReference type="Pfam" id="PF00005">
    <property type="entry name" value="ABC_tran"/>
    <property type="match status" value="1"/>
</dbReference>
<accession>A0A853EK62</accession>
<dbReference type="SUPFAM" id="SSF52540">
    <property type="entry name" value="P-loop containing nucleoside triphosphate hydrolases"/>
    <property type="match status" value="1"/>
</dbReference>
<dbReference type="RefSeq" id="WP_179901006.1">
    <property type="nucleotide sequence ID" value="NZ_JACBXV010000139.1"/>
</dbReference>
<dbReference type="InterPro" id="IPR027417">
    <property type="entry name" value="P-loop_NTPase"/>
</dbReference>